<organism evidence="1 2">
    <name type="scientific">Vaccinium darrowii</name>
    <dbReference type="NCBI Taxonomy" id="229202"/>
    <lineage>
        <taxon>Eukaryota</taxon>
        <taxon>Viridiplantae</taxon>
        <taxon>Streptophyta</taxon>
        <taxon>Embryophyta</taxon>
        <taxon>Tracheophyta</taxon>
        <taxon>Spermatophyta</taxon>
        <taxon>Magnoliopsida</taxon>
        <taxon>eudicotyledons</taxon>
        <taxon>Gunneridae</taxon>
        <taxon>Pentapetalae</taxon>
        <taxon>asterids</taxon>
        <taxon>Ericales</taxon>
        <taxon>Ericaceae</taxon>
        <taxon>Vaccinioideae</taxon>
        <taxon>Vaccinieae</taxon>
        <taxon>Vaccinium</taxon>
    </lineage>
</organism>
<name>A0ACB7ZMK1_9ERIC</name>
<gene>
    <name evidence="1" type="ORF">Vadar_024695</name>
</gene>
<dbReference type="EMBL" id="CM037159">
    <property type="protein sequence ID" value="KAH7866770.1"/>
    <property type="molecule type" value="Genomic_DNA"/>
</dbReference>
<sequence>MQTPKTRTGSSEVPQRTSPATPRNARQLKAVASDSDSVQSPNPASRTPKDRSPKVVDRRSSRSPASDQKKRPSKVSELESQLAQLQEELKKAKDQLSSSESHKKRAEEEAEEAKKQLAATSAMLKDSQQQLMELSDSDDARVQELRKISQERDRAWQSELEAVQKQHSMDSAALSSAVNDIQRLKMQLERVVESEAAQAKYADSAHTEIQNVRHELEETLSLVENLKTQLSDCKESETRALEFVSESRMKLEMAKETEEMLRSEGLKAMEAYKGMAAELEQSKDRGNLLEEQISKLQAEGARANGEHEDAGQLKEELNKLKFEVGQLRSALDAAERRYQEEYIQSTLEIRSAYELAEHTKLEASQKEAELDSKLVKATEEIEELKANLMAKETELQSMFKENVGVSGNIEKNLSGKRESMLEMEKKKVEVDLADLRASLLDKENELQSIKEENEMIKFEMRKREVESDEAKDEALALAESAKTAEREALMKLGFLTEEADKSSRKVARVAEQLEASQAANAELEAEMRRLKVQSDQWRKAAEAAAAMLSSGNNNGKFVERTGSLDYHTIEDWCDVKEGPEVDIYGRYLVATGLEEIFWEIHFQGLCILPKIYSGLLQISVSLSLFKHRRLRIQRRRRRRQRQQSEMAASFASKSSQVGRSLFSSFNINALRLGSQRTSHEIPCSSILSQQRTFIQMRTKLKVVDNSGAKQIMCIQALKGKKGARLGDLIVASVKESQPGGKVKKGDVVYAVVVRAAMPRGRCDGSEVKFDDNAAVLVNKQGEPIGTRVFGPVPHELRKKKHVKILSLAEHIA</sequence>
<proteinExistence type="predicted"/>
<comment type="caution">
    <text evidence="1">The sequence shown here is derived from an EMBL/GenBank/DDBJ whole genome shotgun (WGS) entry which is preliminary data.</text>
</comment>
<accession>A0ACB7ZMK1</accession>
<dbReference type="Proteomes" id="UP000828048">
    <property type="component" value="Chromosome 9"/>
</dbReference>
<evidence type="ECO:0000313" key="2">
    <source>
        <dbReference type="Proteomes" id="UP000828048"/>
    </source>
</evidence>
<protein>
    <submittedName>
        <fullName evidence="1">Uncharacterized protein</fullName>
    </submittedName>
</protein>
<evidence type="ECO:0000313" key="1">
    <source>
        <dbReference type="EMBL" id="KAH7866770.1"/>
    </source>
</evidence>
<reference evidence="1 2" key="1">
    <citation type="journal article" date="2021" name="Hortic Res">
        <title>High-quality reference genome and annotation aids understanding of berry development for evergreen blueberry (Vaccinium darrowii).</title>
        <authorList>
            <person name="Yu J."/>
            <person name="Hulse-Kemp A.M."/>
            <person name="Babiker E."/>
            <person name="Staton M."/>
        </authorList>
    </citation>
    <scope>NUCLEOTIDE SEQUENCE [LARGE SCALE GENOMIC DNA]</scope>
    <source>
        <strain evidence="2">cv. NJ 8807/NJ 8810</strain>
        <tissue evidence="1">Young leaf</tissue>
    </source>
</reference>
<keyword evidence="2" id="KW-1185">Reference proteome</keyword>